<name>A0A9X6NBL8_HYPEX</name>
<dbReference type="Proteomes" id="UP000192578">
    <property type="component" value="Unassembled WGS sequence"/>
</dbReference>
<evidence type="ECO:0000313" key="6">
    <source>
        <dbReference type="Proteomes" id="UP000192578"/>
    </source>
</evidence>
<dbReference type="AlphaFoldDB" id="A0A9X6NBL8"/>
<dbReference type="GO" id="GO:0048024">
    <property type="term" value="P:regulation of mRNA splicing, via spliceosome"/>
    <property type="evidence" value="ECO:0007669"/>
    <property type="project" value="TreeGrafter"/>
</dbReference>
<dbReference type="Gene3D" id="3.30.160.20">
    <property type="match status" value="1"/>
</dbReference>
<feature type="compositionally biased region" description="Low complexity" evidence="2">
    <location>
        <begin position="57"/>
        <end position="79"/>
    </location>
</feature>
<dbReference type="PANTHER" id="PTHR46528">
    <property type="entry name" value="PROTEIN SON"/>
    <property type="match status" value="1"/>
</dbReference>
<dbReference type="SUPFAM" id="SSF54768">
    <property type="entry name" value="dsRNA-binding domain-like"/>
    <property type="match status" value="1"/>
</dbReference>
<dbReference type="InterPro" id="IPR000467">
    <property type="entry name" value="G_patch_dom"/>
</dbReference>
<dbReference type="Pfam" id="PF00035">
    <property type="entry name" value="dsrm"/>
    <property type="match status" value="1"/>
</dbReference>
<keyword evidence="6" id="KW-1185">Reference proteome</keyword>
<dbReference type="PROSITE" id="PS50174">
    <property type="entry name" value="G_PATCH"/>
    <property type="match status" value="1"/>
</dbReference>
<dbReference type="InterPro" id="IPR014720">
    <property type="entry name" value="dsRBD_dom"/>
</dbReference>
<dbReference type="PANTHER" id="PTHR46528:SF1">
    <property type="entry name" value="PROTEIN SON"/>
    <property type="match status" value="1"/>
</dbReference>
<feature type="domain" description="G-patch" evidence="4">
    <location>
        <begin position="222"/>
        <end position="271"/>
    </location>
</feature>
<dbReference type="InterPro" id="IPR032922">
    <property type="entry name" value="SON"/>
</dbReference>
<reference evidence="6" key="1">
    <citation type="submission" date="2017-01" db="EMBL/GenBank/DDBJ databases">
        <title>Comparative genomics of anhydrobiosis in the tardigrade Hypsibius dujardini.</title>
        <authorList>
            <person name="Yoshida Y."/>
            <person name="Koutsovoulos G."/>
            <person name="Laetsch D."/>
            <person name="Stevens L."/>
            <person name="Kumar S."/>
            <person name="Horikawa D."/>
            <person name="Ishino K."/>
            <person name="Komine S."/>
            <person name="Tomita M."/>
            <person name="Blaxter M."/>
            <person name="Arakawa K."/>
        </authorList>
    </citation>
    <scope>NUCLEOTIDE SEQUENCE [LARGE SCALE GENOMIC DNA]</scope>
    <source>
        <strain evidence="6">Z151</strain>
    </source>
</reference>
<keyword evidence="1" id="KW-0694">RNA-binding</keyword>
<feature type="domain" description="DRBM" evidence="3">
    <location>
        <begin position="303"/>
        <end position="371"/>
    </location>
</feature>
<comment type="caution">
    <text evidence="5">The sequence shown here is derived from an EMBL/GenBank/DDBJ whole genome shotgun (WGS) entry which is preliminary data.</text>
</comment>
<sequence>MNHYNPHMYGVFFNGGYQQFDGHQYSNISSSSFPLTVASPPASVSAEDGTARKSTRPPRTLTNITTTNAATTASLSSSSQSRGKQKDKNDSKPAVPLQRHQEPAYRFSPYAFSHSSLSVSSPSSLESQPQHNLTWNRNPNDFNLLVVPPSSDDAESKTATMAINLRHPSEHDQPQTGIPYSYSYPVIAGHAEAHSYTTTVANRMGMTGPLSLSKARNPAAHSDGIGSYLLRKMGWAGPGVGIGARGNSECEPLASQLELKLNKRGLGLDAPAAAAAGGQGQAGGAASSVSSANSTSRKVDVKLSVAQLNELCMENRWRFPVYDLVHESGPPHSKVFKYTARLNGQQYSGEGMGTKKMAKASAAQACLQMLT</sequence>
<evidence type="ECO:0000256" key="2">
    <source>
        <dbReference type="SAM" id="MobiDB-lite"/>
    </source>
</evidence>
<evidence type="ECO:0000259" key="4">
    <source>
        <dbReference type="PROSITE" id="PS50174"/>
    </source>
</evidence>
<evidence type="ECO:0000259" key="3">
    <source>
        <dbReference type="PROSITE" id="PS50137"/>
    </source>
</evidence>
<dbReference type="GO" id="GO:0051726">
    <property type="term" value="P:regulation of cell cycle"/>
    <property type="evidence" value="ECO:0007669"/>
    <property type="project" value="InterPro"/>
</dbReference>
<evidence type="ECO:0000313" key="5">
    <source>
        <dbReference type="EMBL" id="OWA50429.1"/>
    </source>
</evidence>
<proteinExistence type="predicted"/>
<organism evidence="5 6">
    <name type="scientific">Hypsibius exemplaris</name>
    <name type="common">Freshwater tardigrade</name>
    <dbReference type="NCBI Taxonomy" id="2072580"/>
    <lineage>
        <taxon>Eukaryota</taxon>
        <taxon>Metazoa</taxon>
        <taxon>Ecdysozoa</taxon>
        <taxon>Tardigrada</taxon>
        <taxon>Eutardigrada</taxon>
        <taxon>Parachela</taxon>
        <taxon>Hypsibioidea</taxon>
        <taxon>Hypsibiidae</taxon>
        <taxon>Hypsibius</taxon>
    </lineage>
</organism>
<evidence type="ECO:0000256" key="1">
    <source>
        <dbReference type="PROSITE-ProRule" id="PRU00266"/>
    </source>
</evidence>
<dbReference type="OrthoDB" id="786951at2759"/>
<feature type="region of interest" description="Disordered" evidence="2">
    <location>
        <begin position="32"/>
        <end position="103"/>
    </location>
</feature>
<dbReference type="PROSITE" id="PS50137">
    <property type="entry name" value="DS_RBD"/>
    <property type="match status" value="1"/>
</dbReference>
<accession>A0A9X6NBL8</accession>
<dbReference type="SMART" id="SM00358">
    <property type="entry name" value="DSRM"/>
    <property type="match status" value="1"/>
</dbReference>
<dbReference type="EMBL" id="MTYJ01000192">
    <property type="protein sequence ID" value="OWA50429.1"/>
    <property type="molecule type" value="Genomic_DNA"/>
</dbReference>
<dbReference type="GO" id="GO:0003723">
    <property type="term" value="F:RNA binding"/>
    <property type="evidence" value="ECO:0007669"/>
    <property type="project" value="UniProtKB-UniRule"/>
</dbReference>
<gene>
    <name evidence="5" type="ORF">BV898_14946</name>
</gene>
<protein>
    <submittedName>
        <fullName evidence="5">Uncharacterized protein</fullName>
    </submittedName>
</protein>